<keyword evidence="2 4" id="KW-0863">Zinc-finger</keyword>
<keyword evidence="7" id="KW-1185">Reference proteome</keyword>
<gene>
    <name evidence="6" type="ORF">CASFOL_034482</name>
</gene>
<evidence type="ECO:0000259" key="5">
    <source>
        <dbReference type="PROSITE" id="PS50966"/>
    </source>
</evidence>
<evidence type="ECO:0000256" key="1">
    <source>
        <dbReference type="ARBA" id="ARBA00022723"/>
    </source>
</evidence>
<name>A0ABD3BS84_9LAMI</name>
<keyword evidence="3" id="KW-0862">Zinc</keyword>
<feature type="domain" description="SWIM-type" evidence="5">
    <location>
        <begin position="7"/>
        <end position="39"/>
    </location>
</feature>
<accession>A0ABD3BS84</accession>
<dbReference type="EMBL" id="JAVIJP010000066">
    <property type="protein sequence ID" value="KAL3619570.1"/>
    <property type="molecule type" value="Genomic_DNA"/>
</dbReference>
<dbReference type="InterPro" id="IPR006564">
    <property type="entry name" value="Znf_PMZ"/>
</dbReference>
<organism evidence="6 7">
    <name type="scientific">Castilleja foliolosa</name>
    <dbReference type="NCBI Taxonomy" id="1961234"/>
    <lineage>
        <taxon>Eukaryota</taxon>
        <taxon>Viridiplantae</taxon>
        <taxon>Streptophyta</taxon>
        <taxon>Embryophyta</taxon>
        <taxon>Tracheophyta</taxon>
        <taxon>Spermatophyta</taxon>
        <taxon>Magnoliopsida</taxon>
        <taxon>eudicotyledons</taxon>
        <taxon>Gunneridae</taxon>
        <taxon>Pentapetalae</taxon>
        <taxon>asterids</taxon>
        <taxon>lamiids</taxon>
        <taxon>Lamiales</taxon>
        <taxon>Orobanchaceae</taxon>
        <taxon>Pedicularideae</taxon>
        <taxon>Castillejinae</taxon>
        <taxon>Castilleja</taxon>
    </lineage>
</organism>
<evidence type="ECO:0000256" key="4">
    <source>
        <dbReference type="PROSITE-ProRule" id="PRU00325"/>
    </source>
</evidence>
<dbReference type="Proteomes" id="UP001632038">
    <property type="component" value="Unassembled WGS sequence"/>
</dbReference>
<dbReference type="AlphaFoldDB" id="A0ABD3BS84"/>
<dbReference type="PROSITE" id="PS50966">
    <property type="entry name" value="ZF_SWIM"/>
    <property type="match status" value="1"/>
</dbReference>
<dbReference type="PANTHER" id="PTHR31973:SF195">
    <property type="entry name" value="MUDR FAMILY TRANSPOSASE"/>
    <property type="match status" value="1"/>
</dbReference>
<dbReference type="PANTHER" id="PTHR31973">
    <property type="entry name" value="POLYPROTEIN, PUTATIVE-RELATED"/>
    <property type="match status" value="1"/>
</dbReference>
<sequence>MDGRKNPVVDLNGRTCSCRRFQLDKISCSHAIVAAAKKNVSKFELAHPYYCSEYLLLAYAETIMPVGHEDHWQTPFEVSNPTLLFPIKPRGIGRPGGTSRILSQGEEPPLVKTCGRCKKTGHNRRTCKNPANQKD</sequence>
<protein>
    <recommendedName>
        <fullName evidence="5">SWIM-type domain-containing protein</fullName>
    </recommendedName>
</protein>
<comment type="caution">
    <text evidence="6">The sequence shown here is derived from an EMBL/GenBank/DDBJ whole genome shotgun (WGS) entry which is preliminary data.</text>
</comment>
<dbReference type="InterPro" id="IPR007527">
    <property type="entry name" value="Znf_SWIM"/>
</dbReference>
<reference evidence="7" key="1">
    <citation type="journal article" date="2024" name="IScience">
        <title>Strigolactones Initiate the Formation of Haustorium-like Structures in Castilleja.</title>
        <authorList>
            <person name="Buerger M."/>
            <person name="Peterson D."/>
            <person name="Chory J."/>
        </authorList>
    </citation>
    <scope>NUCLEOTIDE SEQUENCE [LARGE SCALE GENOMIC DNA]</scope>
</reference>
<evidence type="ECO:0000256" key="3">
    <source>
        <dbReference type="ARBA" id="ARBA00022833"/>
    </source>
</evidence>
<evidence type="ECO:0000313" key="6">
    <source>
        <dbReference type="EMBL" id="KAL3619570.1"/>
    </source>
</evidence>
<dbReference type="SMART" id="SM00575">
    <property type="entry name" value="ZnF_PMZ"/>
    <property type="match status" value="1"/>
</dbReference>
<proteinExistence type="predicted"/>
<dbReference type="GO" id="GO:0008270">
    <property type="term" value="F:zinc ion binding"/>
    <property type="evidence" value="ECO:0007669"/>
    <property type="project" value="UniProtKB-KW"/>
</dbReference>
<dbReference type="Pfam" id="PF04434">
    <property type="entry name" value="SWIM"/>
    <property type="match status" value="1"/>
</dbReference>
<evidence type="ECO:0000256" key="2">
    <source>
        <dbReference type="ARBA" id="ARBA00022771"/>
    </source>
</evidence>
<keyword evidence="1" id="KW-0479">Metal-binding</keyword>
<evidence type="ECO:0000313" key="7">
    <source>
        <dbReference type="Proteomes" id="UP001632038"/>
    </source>
</evidence>